<keyword evidence="2" id="KW-1185">Reference proteome</keyword>
<organism evidence="1 2">
    <name type="scientific">Ralstonia wenshanensis</name>
    <dbReference type="NCBI Taxonomy" id="2842456"/>
    <lineage>
        <taxon>Bacteria</taxon>
        <taxon>Pseudomonadati</taxon>
        <taxon>Pseudomonadota</taxon>
        <taxon>Betaproteobacteria</taxon>
        <taxon>Burkholderiales</taxon>
        <taxon>Burkholderiaceae</taxon>
        <taxon>Ralstonia</taxon>
    </lineage>
</organism>
<comment type="caution">
    <text evidence="1">The sequence shown here is derived from an EMBL/GenBank/DDBJ whole genome shotgun (WGS) entry which is preliminary data.</text>
</comment>
<dbReference type="EMBL" id="CATWAF010000003">
    <property type="protein sequence ID" value="CAJ0696116.1"/>
    <property type="molecule type" value="Genomic_DNA"/>
</dbReference>
<protein>
    <submittedName>
        <fullName evidence="1">Uncharacterized protein</fullName>
    </submittedName>
</protein>
<evidence type="ECO:0000313" key="2">
    <source>
        <dbReference type="Proteomes" id="UP001189915"/>
    </source>
</evidence>
<evidence type="ECO:0000313" key="1">
    <source>
        <dbReference type="EMBL" id="CAJ0696116.1"/>
    </source>
</evidence>
<reference evidence="1 2" key="1">
    <citation type="submission" date="2023-07" db="EMBL/GenBank/DDBJ databases">
        <authorList>
            <person name="Peeters C."/>
        </authorList>
    </citation>
    <scope>NUCLEOTIDE SEQUENCE [LARGE SCALE GENOMIC DNA]</scope>
    <source>
        <strain evidence="1 2">LMG 18091</strain>
    </source>
</reference>
<dbReference type="AlphaFoldDB" id="A0AAD2EQU4"/>
<accession>A0AAD2EQU4</accession>
<sequence length="165" mass="18002">MEVGLNCNIEDEQAFSLTAGPLAIHFEDGRVMGVASDPSLNSIIVWDERRPDTDRLGPPLDKDSELFPILASDERFSTKEWSQLAGLTLSTLSILKSKRMNAKQRTRPSEVGLRLTLDGGLSLIASHCLLDAPDDFSVIQGSDLIADEFDEFALGQGGSRPWSPS</sequence>
<proteinExistence type="predicted"/>
<dbReference type="Proteomes" id="UP001189915">
    <property type="component" value="Unassembled WGS sequence"/>
</dbReference>
<name>A0AAD2EQU4_9RALS</name>
<gene>
    <name evidence="1" type="ORF">LMG18091_02227</name>
</gene>